<keyword evidence="1" id="KW-0812">Transmembrane</keyword>
<comment type="caution">
    <text evidence="2">The sequence shown here is derived from an EMBL/GenBank/DDBJ whole genome shotgun (WGS) entry which is preliminary data.</text>
</comment>
<protein>
    <submittedName>
        <fullName evidence="2">Uncharacterized protein</fullName>
    </submittedName>
</protein>
<keyword evidence="1" id="KW-1133">Transmembrane helix</keyword>
<proteinExistence type="predicted"/>
<evidence type="ECO:0000313" key="2">
    <source>
        <dbReference type="EMBL" id="GGJ56770.1"/>
    </source>
</evidence>
<evidence type="ECO:0000313" key="3">
    <source>
        <dbReference type="Proteomes" id="UP000632222"/>
    </source>
</evidence>
<dbReference type="EMBL" id="BMOD01000036">
    <property type="protein sequence ID" value="GGJ56770.1"/>
    <property type="molecule type" value="Genomic_DNA"/>
</dbReference>
<reference evidence="3" key="1">
    <citation type="journal article" date="2019" name="Int. J. Syst. Evol. Microbiol.">
        <title>The Global Catalogue of Microorganisms (GCM) 10K type strain sequencing project: providing services to taxonomists for standard genome sequencing and annotation.</title>
        <authorList>
            <consortium name="The Broad Institute Genomics Platform"/>
            <consortium name="The Broad Institute Genome Sequencing Center for Infectious Disease"/>
            <person name="Wu L."/>
            <person name="Ma J."/>
        </authorList>
    </citation>
    <scope>NUCLEOTIDE SEQUENCE [LARGE SCALE GENOMIC DNA]</scope>
    <source>
        <strain evidence="3">JCM 14370</strain>
    </source>
</reference>
<organism evidence="2 3">
    <name type="scientific">Deinococcus roseus</name>
    <dbReference type="NCBI Taxonomy" id="392414"/>
    <lineage>
        <taxon>Bacteria</taxon>
        <taxon>Thermotogati</taxon>
        <taxon>Deinococcota</taxon>
        <taxon>Deinococci</taxon>
        <taxon>Deinococcales</taxon>
        <taxon>Deinococcaceae</taxon>
        <taxon>Deinococcus</taxon>
    </lineage>
</organism>
<dbReference type="InterPro" id="IPR045584">
    <property type="entry name" value="Pilin-like"/>
</dbReference>
<dbReference type="Gene3D" id="3.30.700.10">
    <property type="entry name" value="Glycoprotein, Type 4 Pilin"/>
    <property type="match status" value="1"/>
</dbReference>
<gene>
    <name evidence="2" type="ORF">GCM10008938_48660</name>
</gene>
<accession>A0ABQ2DGG7</accession>
<evidence type="ECO:0000256" key="1">
    <source>
        <dbReference type="SAM" id="Phobius"/>
    </source>
</evidence>
<dbReference type="SUPFAM" id="SSF54523">
    <property type="entry name" value="Pili subunits"/>
    <property type="match status" value="1"/>
</dbReference>
<feature type="transmembrane region" description="Helical" evidence="1">
    <location>
        <begin position="6"/>
        <end position="24"/>
    </location>
</feature>
<dbReference type="Proteomes" id="UP000632222">
    <property type="component" value="Unassembled WGS sequence"/>
</dbReference>
<keyword evidence="1" id="KW-0472">Membrane</keyword>
<name>A0ABQ2DGG7_9DEIO</name>
<keyword evidence="3" id="KW-1185">Reference proteome</keyword>
<sequence>MTLLQVLVTIAIIGIIARIGAVGYSQSTKRIASQAQAEQFRTMIRDAATMATSRSLPLTLTVASGVATLKNGTTVMRTLTVDKITTGLGTSQSINFDTTGRVSFSSAASSLSMKVNSKDKTLLVSGIGQTRWQ</sequence>